<keyword evidence="5" id="KW-0411">Iron-sulfur</keyword>
<evidence type="ECO:0000256" key="1">
    <source>
        <dbReference type="ARBA" id="ARBA00022714"/>
    </source>
</evidence>
<evidence type="ECO:0000256" key="5">
    <source>
        <dbReference type="ARBA" id="ARBA00023014"/>
    </source>
</evidence>
<name>A0ABR8KHL5_9NOSO</name>
<dbReference type="Gene3D" id="2.102.10.10">
    <property type="entry name" value="Rieske [2Fe-2S] iron-sulphur domain"/>
    <property type="match status" value="1"/>
</dbReference>
<evidence type="ECO:0000259" key="6">
    <source>
        <dbReference type="PROSITE" id="PS51296"/>
    </source>
</evidence>
<sequence length="351" mass="39901">MSKNLKNFWYVCEFSANITDKPLQTVIFNEKFVLYRNRQGQVVILKDQCPHRGAALSLGWVEDGCIRCPYHGWKFQDDGKCIDIPANSPETPIPQRAKVQTYAVQEKYGFVWLFYGDLPEAERPPLPTNIPEYLFASSMRAAPHVDLDKANYVRLMETNLDFAHVIAIHRKSFGQRIPLNSTVKYDVDEQDYSAVAKFTYDSLSSSKSVLNFLLGGRPRVTLRLSFYLPNFTLAEINVGGDSRWAIKFAVLAGYCPIDEKTTSVKRILFRNVLPFPWLDKFFIKLDSILAHEDTIVIESLDPQPLPDVSEEIHVAADGLGIALRKLQQKYLAKGWSLEASEKKLPVSALHK</sequence>
<evidence type="ECO:0000313" key="7">
    <source>
        <dbReference type="EMBL" id="MBD2739041.1"/>
    </source>
</evidence>
<gene>
    <name evidence="7" type="ORF">H6H03_35130</name>
</gene>
<dbReference type="GO" id="GO:0051213">
    <property type="term" value="F:dioxygenase activity"/>
    <property type="evidence" value="ECO:0007669"/>
    <property type="project" value="UniProtKB-KW"/>
</dbReference>
<organism evidence="7 8">
    <name type="scientific">Nostoc paludosum FACHB-159</name>
    <dbReference type="NCBI Taxonomy" id="2692908"/>
    <lineage>
        <taxon>Bacteria</taxon>
        <taxon>Bacillati</taxon>
        <taxon>Cyanobacteriota</taxon>
        <taxon>Cyanophyceae</taxon>
        <taxon>Nostocales</taxon>
        <taxon>Nostocaceae</taxon>
        <taxon>Nostoc</taxon>
    </lineage>
</organism>
<dbReference type="InterPro" id="IPR015881">
    <property type="entry name" value="ARHD_Rieske_2Fe_2S"/>
</dbReference>
<proteinExistence type="predicted"/>
<feature type="domain" description="Rieske" evidence="6">
    <location>
        <begin position="9"/>
        <end position="113"/>
    </location>
</feature>
<dbReference type="Proteomes" id="UP000637383">
    <property type="component" value="Unassembled WGS sequence"/>
</dbReference>
<reference evidence="7 8" key="1">
    <citation type="journal article" date="2020" name="ISME J.">
        <title>Comparative genomics reveals insights into cyanobacterial evolution and habitat adaptation.</title>
        <authorList>
            <person name="Chen M.Y."/>
            <person name="Teng W.K."/>
            <person name="Zhao L."/>
            <person name="Hu C.X."/>
            <person name="Zhou Y.K."/>
            <person name="Han B.P."/>
            <person name="Song L.R."/>
            <person name="Shu W.S."/>
        </authorList>
    </citation>
    <scope>NUCLEOTIDE SEQUENCE [LARGE SCALE GENOMIC DNA]</scope>
    <source>
        <strain evidence="7 8">FACHB-159</strain>
    </source>
</reference>
<keyword evidence="4" id="KW-0408">Iron</keyword>
<dbReference type="PROSITE" id="PS51296">
    <property type="entry name" value="RIESKE"/>
    <property type="match status" value="1"/>
</dbReference>
<dbReference type="InterPro" id="IPR017941">
    <property type="entry name" value="Rieske_2Fe-2S"/>
</dbReference>
<keyword evidence="7" id="KW-0223">Dioxygenase</keyword>
<accession>A0ABR8KHL5</accession>
<comment type="caution">
    <text evidence="7">The sequence shown here is derived from an EMBL/GenBank/DDBJ whole genome shotgun (WGS) entry which is preliminary data.</text>
</comment>
<evidence type="ECO:0000313" key="8">
    <source>
        <dbReference type="Proteomes" id="UP000637383"/>
    </source>
</evidence>
<dbReference type="SUPFAM" id="SSF50022">
    <property type="entry name" value="ISP domain"/>
    <property type="match status" value="1"/>
</dbReference>
<evidence type="ECO:0000256" key="3">
    <source>
        <dbReference type="ARBA" id="ARBA00023002"/>
    </source>
</evidence>
<keyword evidence="2" id="KW-0479">Metal-binding</keyword>
<keyword evidence="8" id="KW-1185">Reference proteome</keyword>
<dbReference type="Pfam" id="PF00355">
    <property type="entry name" value="Rieske"/>
    <property type="match status" value="1"/>
</dbReference>
<dbReference type="RefSeq" id="WP_190959551.1">
    <property type="nucleotide sequence ID" value="NZ_JACJTU010000066.1"/>
</dbReference>
<evidence type="ECO:0000256" key="2">
    <source>
        <dbReference type="ARBA" id="ARBA00022723"/>
    </source>
</evidence>
<dbReference type="InterPro" id="IPR036922">
    <property type="entry name" value="Rieske_2Fe-2S_sf"/>
</dbReference>
<keyword evidence="3" id="KW-0560">Oxidoreductase</keyword>
<dbReference type="SUPFAM" id="SSF55961">
    <property type="entry name" value="Bet v1-like"/>
    <property type="match status" value="1"/>
</dbReference>
<keyword evidence="1" id="KW-0001">2Fe-2S</keyword>
<dbReference type="InterPro" id="IPR044043">
    <property type="entry name" value="VanA_C_cat"/>
</dbReference>
<dbReference type="PANTHER" id="PTHR21266:SF59">
    <property type="entry name" value="BLR4922 PROTEIN"/>
    <property type="match status" value="1"/>
</dbReference>
<dbReference type="EMBL" id="JACJTU010000066">
    <property type="protein sequence ID" value="MBD2739041.1"/>
    <property type="molecule type" value="Genomic_DNA"/>
</dbReference>
<dbReference type="InterPro" id="IPR050584">
    <property type="entry name" value="Cholesterol_7-desaturase"/>
</dbReference>
<protein>
    <submittedName>
        <fullName evidence="7">Aromatic ring-hydroxylating dioxygenase subunit alpha</fullName>
    </submittedName>
</protein>
<dbReference type="PROSITE" id="PS00570">
    <property type="entry name" value="RING_HYDROXYL_ALPHA"/>
    <property type="match status" value="1"/>
</dbReference>
<dbReference type="Gene3D" id="3.90.380.10">
    <property type="entry name" value="Naphthalene 1,2-dioxygenase Alpha Subunit, Chain A, domain 1"/>
    <property type="match status" value="1"/>
</dbReference>
<dbReference type="Pfam" id="PF19112">
    <property type="entry name" value="VanA_C"/>
    <property type="match status" value="1"/>
</dbReference>
<dbReference type="PANTHER" id="PTHR21266">
    <property type="entry name" value="IRON-SULFUR DOMAIN CONTAINING PROTEIN"/>
    <property type="match status" value="1"/>
</dbReference>
<evidence type="ECO:0000256" key="4">
    <source>
        <dbReference type="ARBA" id="ARBA00023004"/>
    </source>
</evidence>